<dbReference type="SUPFAM" id="SSF52283">
    <property type="entry name" value="Formate/glycerate dehydrogenase catalytic domain-like"/>
    <property type="match status" value="1"/>
</dbReference>
<keyword evidence="2 4" id="KW-0560">Oxidoreductase</keyword>
<evidence type="ECO:0000256" key="4">
    <source>
        <dbReference type="RuleBase" id="RU003719"/>
    </source>
</evidence>
<dbReference type="EMBL" id="JAADJG010000190">
    <property type="protein sequence ID" value="KAF4452349.1"/>
    <property type="molecule type" value="Genomic_DNA"/>
</dbReference>
<keyword evidence="8" id="KW-1185">Reference proteome</keyword>
<dbReference type="InterPro" id="IPR006140">
    <property type="entry name" value="D-isomer_DH_NAD-bd"/>
</dbReference>
<dbReference type="OrthoDB" id="298012at2759"/>
<dbReference type="PROSITE" id="PS00671">
    <property type="entry name" value="D_2_HYDROXYACID_DH_3"/>
    <property type="match status" value="1"/>
</dbReference>
<dbReference type="GO" id="GO:0005829">
    <property type="term" value="C:cytosol"/>
    <property type="evidence" value="ECO:0007669"/>
    <property type="project" value="TreeGrafter"/>
</dbReference>
<dbReference type="InterPro" id="IPR006139">
    <property type="entry name" value="D-isomer_2_OHA_DH_cat_dom"/>
</dbReference>
<evidence type="ECO:0000256" key="2">
    <source>
        <dbReference type="ARBA" id="ARBA00023002"/>
    </source>
</evidence>
<dbReference type="Proteomes" id="UP000605986">
    <property type="component" value="Unassembled WGS sequence"/>
</dbReference>
<keyword evidence="3" id="KW-0520">NAD</keyword>
<comment type="similarity">
    <text evidence="1 4">Belongs to the D-isomer specific 2-hydroxyacid dehydrogenase family.</text>
</comment>
<dbReference type="InterPro" id="IPR050223">
    <property type="entry name" value="D-isomer_2-hydroxyacid_DH"/>
</dbReference>
<dbReference type="PANTHER" id="PTHR10996:SF264">
    <property type="entry name" value="HYPOTHETICAL D-ISOMER SPECIFIC 2-HYDROXYACID DEHYDROGENASE (EUROFUNG)"/>
    <property type="match status" value="1"/>
</dbReference>
<dbReference type="GO" id="GO:0051287">
    <property type="term" value="F:NAD binding"/>
    <property type="evidence" value="ECO:0007669"/>
    <property type="project" value="InterPro"/>
</dbReference>
<organism evidence="7 8">
    <name type="scientific">Fusarium austroafricanum</name>
    <dbReference type="NCBI Taxonomy" id="2364996"/>
    <lineage>
        <taxon>Eukaryota</taxon>
        <taxon>Fungi</taxon>
        <taxon>Dikarya</taxon>
        <taxon>Ascomycota</taxon>
        <taxon>Pezizomycotina</taxon>
        <taxon>Sordariomycetes</taxon>
        <taxon>Hypocreomycetidae</taxon>
        <taxon>Hypocreales</taxon>
        <taxon>Nectriaceae</taxon>
        <taxon>Fusarium</taxon>
        <taxon>Fusarium concolor species complex</taxon>
    </lineage>
</organism>
<name>A0A8H4KN49_9HYPO</name>
<evidence type="ECO:0000259" key="6">
    <source>
        <dbReference type="Pfam" id="PF02826"/>
    </source>
</evidence>
<feature type="domain" description="D-isomer specific 2-hydroxyacid dehydrogenase catalytic" evidence="5">
    <location>
        <begin position="28"/>
        <end position="328"/>
    </location>
</feature>
<proteinExistence type="inferred from homology"/>
<sequence length="339" mass="37812">MKSSLNVSNGVKREKPASKPQLYILSDFHPGAVKYAESLFNCVHHNDPEAQNWRSNATAILIKDYYITEKDLEQAPQLRVIGKQGVGLDKIDIEACQRRNVKVCNSPGINASAVAEMTVCLAFSVAREVPQLVLRQRVNGEAVRKETVSGLLLSERTVGIIGMGNIGRAVATMFQRGFNANIIAYDPFFKDVEQWKSIRYDYVRDLDELLDVADVVTVHVPLTPGTRHMISMPQLRKMRKSAILLNTARGGIINEDDLAQALEEGVIWGAGFDCHEQEPPTLDKYQRLWNCPRFVGTPHIAAATDETQIATINAATDGVYKFLTSTPLEKQETRSVWMN</sequence>
<evidence type="ECO:0000256" key="1">
    <source>
        <dbReference type="ARBA" id="ARBA00005854"/>
    </source>
</evidence>
<dbReference type="GO" id="GO:0030267">
    <property type="term" value="F:glyoxylate reductase (NADPH) activity"/>
    <property type="evidence" value="ECO:0007669"/>
    <property type="project" value="TreeGrafter"/>
</dbReference>
<dbReference type="SUPFAM" id="SSF51735">
    <property type="entry name" value="NAD(P)-binding Rossmann-fold domains"/>
    <property type="match status" value="1"/>
</dbReference>
<dbReference type="GO" id="GO:0016618">
    <property type="term" value="F:hydroxypyruvate reductase [NAD(P)H] activity"/>
    <property type="evidence" value="ECO:0007669"/>
    <property type="project" value="TreeGrafter"/>
</dbReference>
<dbReference type="PROSITE" id="PS00670">
    <property type="entry name" value="D_2_HYDROXYACID_DH_2"/>
    <property type="match status" value="1"/>
</dbReference>
<comment type="caution">
    <text evidence="7">The sequence shown here is derived from an EMBL/GenBank/DDBJ whole genome shotgun (WGS) entry which is preliminary data.</text>
</comment>
<evidence type="ECO:0000313" key="7">
    <source>
        <dbReference type="EMBL" id="KAF4452349.1"/>
    </source>
</evidence>
<feature type="domain" description="D-isomer specific 2-hydroxyacid dehydrogenase NAD-binding" evidence="6">
    <location>
        <begin position="121"/>
        <end position="301"/>
    </location>
</feature>
<reference evidence="7" key="1">
    <citation type="submission" date="2020-01" db="EMBL/GenBank/DDBJ databases">
        <title>Identification and distribution of gene clusters putatively required for synthesis of sphingolipid metabolism inhibitors in phylogenetically diverse species of the filamentous fungus Fusarium.</title>
        <authorList>
            <person name="Kim H.-S."/>
            <person name="Busman M."/>
            <person name="Brown D.W."/>
            <person name="Divon H."/>
            <person name="Uhlig S."/>
            <person name="Proctor R.H."/>
        </authorList>
    </citation>
    <scope>NUCLEOTIDE SEQUENCE</scope>
    <source>
        <strain evidence="7">NRRL 53441</strain>
    </source>
</reference>
<dbReference type="Gene3D" id="3.40.50.720">
    <property type="entry name" value="NAD(P)-binding Rossmann-like Domain"/>
    <property type="match status" value="2"/>
</dbReference>
<evidence type="ECO:0000256" key="3">
    <source>
        <dbReference type="ARBA" id="ARBA00023027"/>
    </source>
</evidence>
<accession>A0A8H4KN49</accession>
<dbReference type="Pfam" id="PF02826">
    <property type="entry name" value="2-Hacid_dh_C"/>
    <property type="match status" value="1"/>
</dbReference>
<dbReference type="InterPro" id="IPR029752">
    <property type="entry name" value="D-isomer_DH_CS1"/>
</dbReference>
<dbReference type="FunFam" id="3.40.50.720:FF:000203">
    <property type="entry name" value="D-3-phosphoglycerate dehydrogenase (SerA)"/>
    <property type="match status" value="1"/>
</dbReference>
<gene>
    <name evidence="7" type="ORF">F53441_4801</name>
</gene>
<evidence type="ECO:0000313" key="8">
    <source>
        <dbReference type="Proteomes" id="UP000605986"/>
    </source>
</evidence>
<dbReference type="PROSITE" id="PS00065">
    <property type="entry name" value="D_2_HYDROXYACID_DH_1"/>
    <property type="match status" value="1"/>
</dbReference>
<dbReference type="InterPro" id="IPR029753">
    <property type="entry name" value="D-isomer_DH_CS"/>
</dbReference>
<protein>
    <submittedName>
        <fullName evidence="7">D-3-phosphoglycerate dehydrogenase</fullName>
    </submittedName>
</protein>
<dbReference type="InterPro" id="IPR036291">
    <property type="entry name" value="NAD(P)-bd_dom_sf"/>
</dbReference>
<dbReference type="AlphaFoldDB" id="A0A8H4KN49"/>
<dbReference type="PANTHER" id="PTHR10996">
    <property type="entry name" value="2-HYDROXYACID DEHYDROGENASE-RELATED"/>
    <property type="match status" value="1"/>
</dbReference>
<dbReference type="Pfam" id="PF00389">
    <property type="entry name" value="2-Hacid_dh"/>
    <property type="match status" value="1"/>
</dbReference>
<evidence type="ECO:0000259" key="5">
    <source>
        <dbReference type="Pfam" id="PF00389"/>
    </source>
</evidence>